<proteinExistence type="predicted"/>
<evidence type="ECO:0000256" key="1">
    <source>
        <dbReference type="SAM" id="Phobius"/>
    </source>
</evidence>
<protein>
    <recommendedName>
        <fullName evidence="4">Transmembrane protein</fullName>
    </recommendedName>
</protein>
<feature type="transmembrane region" description="Helical" evidence="1">
    <location>
        <begin position="27"/>
        <end position="52"/>
    </location>
</feature>
<name>R4ULE0_9MOLU</name>
<dbReference type="HOGENOM" id="CLU_2248413_0_0_14"/>
<dbReference type="EMBL" id="CP005078">
    <property type="protein sequence ID" value="AGM26066.1"/>
    <property type="molecule type" value="Genomic_DNA"/>
</dbReference>
<keyword evidence="1" id="KW-0472">Membrane</keyword>
<dbReference type="PATRIC" id="fig|1276229.3.peg.469"/>
<evidence type="ECO:0008006" key="4">
    <source>
        <dbReference type="Google" id="ProtNLM"/>
    </source>
</evidence>
<dbReference type="Proteomes" id="UP000013963">
    <property type="component" value="Chromosome"/>
</dbReference>
<evidence type="ECO:0000313" key="3">
    <source>
        <dbReference type="Proteomes" id="UP000013963"/>
    </source>
</evidence>
<dbReference type="AlphaFoldDB" id="R4ULE0"/>
<reference evidence="2 3" key="1">
    <citation type="journal article" date="2013" name="Genome Biol. Evol.">
        <title>Complete genomes of two dipteran-associated spiroplasmas provided insights into the origin, dynamics, and impacts of viral invasion in spiroplasma.</title>
        <authorList>
            <person name="Ku C."/>
            <person name="Lo W.S."/>
            <person name="Chen L.L."/>
            <person name="Kuo C.H."/>
        </authorList>
    </citation>
    <scope>NUCLEOTIDE SEQUENCE [LARGE SCALE GENOMIC DNA]</scope>
    <source>
        <strain evidence="2">EA-1</strain>
    </source>
</reference>
<feature type="transmembrane region" description="Helical" evidence="1">
    <location>
        <begin position="72"/>
        <end position="92"/>
    </location>
</feature>
<keyword evidence="1" id="KW-1133">Transmembrane helix</keyword>
<dbReference type="KEGG" id="ssyr:SSYRP_v1c04740"/>
<evidence type="ECO:0000313" key="2">
    <source>
        <dbReference type="EMBL" id="AGM26066.1"/>
    </source>
</evidence>
<organism evidence="2 3">
    <name type="scientific">Spiroplasma syrphidicola EA-1</name>
    <dbReference type="NCBI Taxonomy" id="1276229"/>
    <lineage>
        <taxon>Bacteria</taxon>
        <taxon>Bacillati</taxon>
        <taxon>Mycoplasmatota</taxon>
        <taxon>Mollicutes</taxon>
        <taxon>Entomoplasmatales</taxon>
        <taxon>Spiroplasmataceae</taxon>
        <taxon>Spiroplasma</taxon>
    </lineage>
</organism>
<dbReference type="Pfam" id="PF18895">
    <property type="entry name" value="T4SS_pilin"/>
    <property type="match status" value="1"/>
</dbReference>
<dbReference type="RefSeq" id="WP_016340712.1">
    <property type="nucleotide sequence ID" value="NC_021284.1"/>
</dbReference>
<sequence>MKRSENNMGFLLNILADVPDFSGTTKLVVTLLNAILTPISIIAGAICVLYIVKHALKIKKFADDPEQRNIQIFAIVWCVVGLALCIFAPIFVNTILPELMNGAGGYQPPNS</sequence>
<accession>R4ULE0</accession>
<gene>
    <name evidence="2" type="ORF">SSYRP_v1c04740</name>
</gene>
<dbReference type="InterPro" id="IPR043993">
    <property type="entry name" value="T4SS_pilin"/>
</dbReference>
<dbReference type="STRING" id="1276229.SSYRP_v1c04740"/>
<keyword evidence="1" id="KW-0812">Transmembrane</keyword>
<keyword evidence="3" id="KW-1185">Reference proteome</keyword>